<evidence type="ECO:0000256" key="10">
    <source>
        <dbReference type="ARBA" id="ARBA00023285"/>
    </source>
</evidence>
<keyword evidence="9" id="KW-1015">Disulfide bond</keyword>
<evidence type="ECO:0000256" key="4">
    <source>
        <dbReference type="ARBA" id="ARBA00022634"/>
    </source>
</evidence>
<evidence type="ECO:0000259" key="15">
    <source>
        <dbReference type="Pfam" id="PF00317"/>
    </source>
</evidence>
<dbReference type="GO" id="GO:0004748">
    <property type="term" value="F:ribonucleoside-diphosphate reductase activity, thioredoxin disulfide as acceptor"/>
    <property type="evidence" value="ECO:0007669"/>
    <property type="project" value="UniProtKB-EC"/>
</dbReference>
<gene>
    <name evidence="18" type="ORF">EDC14_101217</name>
</gene>
<evidence type="ECO:0000256" key="3">
    <source>
        <dbReference type="ARBA" id="ARBA00022628"/>
    </source>
</evidence>
<reference evidence="18 19" key="1">
    <citation type="submission" date="2019-03" db="EMBL/GenBank/DDBJ databases">
        <title>Genomic Encyclopedia of Type Strains, Phase IV (KMG-IV): sequencing the most valuable type-strain genomes for metagenomic binning, comparative biology and taxonomic classification.</title>
        <authorList>
            <person name="Goeker M."/>
        </authorList>
    </citation>
    <scope>NUCLEOTIDE SEQUENCE [LARGE SCALE GENOMIC DNA]</scope>
    <source>
        <strain evidence="18 19">LX-B</strain>
    </source>
</reference>
<dbReference type="InterPro" id="IPR024434">
    <property type="entry name" value="TSCPD_dom"/>
</dbReference>
<dbReference type="GO" id="GO:0071897">
    <property type="term" value="P:DNA biosynthetic process"/>
    <property type="evidence" value="ECO:0007669"/>
    <property type="project" value="UniProtKB-KW"/>
</dbReference>
<evidence type="ECO:0000256" key="2">
    <source>
        <dbReference type="ARBA" id="ARBA00007405"/>
    </source>
</evidence>
<evidence type="ECO:0000256" key="13">
    <source>
        <dbReference type="ARBA" id="ARBA00047754"/>
    </source>
</evidence>
<dbReference type="InterPro" id="IPR013509">
    <property type="entry name" value="RNR_lsu_N"/>
</dbReference>
<dbReference type="PANTHER" id="PTHR43371:SF1">
    <property type="entry name" value="RIBONUCLEOSIDE-DIPHOSPHATE REDUCTASE"/>
    <property type="match status" value="1"/>
</dbReference>
<evidence type="ECO:0000256" key="1">
    <source>
        <dbReference type="ARBA" id="ARBA00001922"/>
    </source>
</evidence>
<evidence type="ECO:0000256" key="5">
    <source>
        <dbReference type="ARBA" id="ARBA00022741"/>
    </source>
</evidence>
<evidence type="ECO:0000256" key="7">
    <source>
        <dbReference type="ARBA" id="ARBA00023002"/>
    </source>
</evidence>
<dbReference type="GO" id="GO:0005524">
    <property type="term" value="F:ATP binding"/>
    <property type="evidence" value="ECO:0007669"/>
    <property type="project" value="UniProtKB-KW"/>
</dbReference>
<feature type="domain" description="TSCPD" evidence="17">
    <location>
        <begin position="598"/>
        <end position="700"/>
    </location>
</feature>
<evidence type="ECO:0000259" key="16">
    <source>
        <dbReference type="Pfam" id="PF02867"/>
    </source>
</evidence>
<keyword evidence="4 14" id="KW-0237">DNA synthesis</keyword>
<organism evidence="18 19">
    <name type="scientific">Hydrogenispora ethanolica</name>
    <dbReference type="NCBI Taxonomy" id="1082276"/>
    <lineage>
        <taxon>Bacteria</taxon>
        <taxon>Bacillati</taxon>
        <taxon>Bacillota</taxon>
        <taxon>Hydrogenispora</taxon>
    </lineage>
</organism>
<keyword evidence="3 14" id="KW-0846">Cobalamin</keyword>
<evidence type="ECO:0000256" key="8">
    <source>
        <dbReference type="ARBA" id="ARBA00023116"/>
    </source>
</evidence>
<feature type="domain" description="Ribonucleotide reductase large subunit C-terminal" evidence="16">
    <location>
        <begin position="409"/>
        <end position="555"/>
    </location>
</feature>
<dbReference type="InterPro" id="IPR050862">
    <property type="entry name" value="RdRp_reductase_class-2"/>
</dbReference>
<keyword evidence="7 14" id="KW-0560">Oxidoreductase</keyword>
<dbReference type="AlphaFoldDB" id="A0A4R1RTD2"/>
<name>A0A4R1RTD2_HYDET</name>
<dbReference type="PRINTS" id="PR01183">
    <property type="entry name" value="RIBORDTASEM1"/>
</dbReference>
<dbReference type="Gene3D" id="3.20.70.20">
    <property type="match status" value="1"/>
</dbReference>
<dbReference type="NCBIfam" id="TIGR02504">
    <property type="entry name" value="NrdJ_Z"/>
    <property type="match status" value="1"/>
</dbReference>
<dbReference type="SUPFAM" id="SSF51998">
    <property type="entry name" value="PFL-like glycyl radical enzymes"/>
    <property type="match status" value="1"/>
</dbReference>
<feature type="domain" description="Ribonucleotide reductase large subunit N-terminal" evidence="15">
    <location>
        <begin position="1"/>
        <end position="84"/>
    </location>
</feature>
<dbReference type="FunFam" id="3.20.70.20:FF:000018">
    <property type="entry name" value="Vitamin B12-dependent ribonucleotide reductase"/>
    <property type="match status" value="1"/>
</dbReference>
<feature type="domain" description="Ribonucleotide reductase large subunit C-terminal" evidence="16">
    <location>
        <begin position="87"/>
        <end position="406"/>
    </location>
</feature>
<evidence type="ECO:0000313" key="19">
    <source>
        <dbReference type="Proteomes" id="UP000295008"/>
    </source>
</evidence>
<dbReference type="RefSeq" id="WP_243662899.1">
    <property type="nucleotide sequence ID" value="NZ_SLUN01000012.1"/>
</dbReference>
<comment type="function">
    <text evidence="12 14">Catalyzes the reduction of ribonucleotides to deoxyribonucleotides. May function to provide a pool of deoxyribonucleotide precursors for DNA repair during oxygen limitation and/or for immediate growth after restoration of oxygen.</text>
</comment>
<keyword evidence="8" id="KW-0215">Deoxyribonucleotide synthesis</keyword>
<evidence type="ECO:0000256" key="12">
    <source>
        <dbReference type="ARBA" id="ARBA00025437"/>
    </source>
</evidence>
<protein>
    <recommendedName>
        <fullName evidence="14">Vitamin B12-dependent ribonucleotide reductase</fullName>
        <ecNumber evidence="14">1.17.4.1</ecNumber>
    </recommendedName>
</protein>
<keyword evidence="10 14" id="KW-0170">Cobalt</keyword>
<evidence type="ECO:0000313" key="18">
    <source>
        <dbReference type="EMBL" id="TCL69320.1"/>
    </source>
</evidence>
<evidence type="ECO:0000256" key="6">
    <source>
        <dbReference type="ARBA" id="ARBA00022840"/>
    </source>
</evidence>
<keyword evidence="6" id="KW-0067">ATP-binding</keyword>
<keyword evidence="5 14" id="KW-0547">Nucleotide-binding</keyword>
<comment type="cofactor">
    <cofactor evidence="1 14">
        <name>adenosylcob(III)alamin</name>
        <dbReference type="ChEBI" id="CHEBI:18408"/>
    </cofactor>
</comment>
<dbReference type="InterPro" id="IPR013344">
    <property type="entry name" value="RNR_NrdJ/NrdZ"/>
</dbReference>
<dbReference type="Pfam" id="PF12637">
    <property type="entry name" value="TSCPD"/>
    <property type="match status" value="1"/>
</dbReference>
<accession>A0A4R1RTD2</accession>
<dbReference type="Pfam" id="PF02867">
    <property type="entry name" value="Ribonuc_red_lgC"/>
    <property type="match status" value="2"/>
</dbReference>
<comment type="function">
    <text evidence="11">Provides the precursors necessary for DNA synthesis. Catalyzes the biosynthesis of deoxyribonucleotides from the corresponding ribonucleotides.</text>
</comment>
<sequence>MKLSDNARAVLERRYLKKQEGKVVEEPEDLLRRVAQHVAAVEAEAFHLPEAEVAALAEAYYRVMDEKKFMPNSPTLMNAGRELGQLSACFVLPIEDSMESIFESLKIAALIHKSGGGTGFSFSRIRPQNDQVGSTGGVASGPLSFLKVYNASTEAVKQGGTRRGANMGILRIDHPDILEFIDAKKNRGELTNFNLSVAVTDRFMEALDKDESYFLVNPRSRQPVGKLPAREVFEKIVRSAWENGEPGVVFIDRMNEANPTPNQGAIESTNPCGEQPLLPFESCNLGSLNLSQLVKACDGRFEVDWDELAAVTRLAIRFLDDVIEVNQYPIPQIEQITKGNRKIGLGVMGWADLLFKLRIPYNSEQAIQLAETVMNRIDMESKQASAALAEERGTFPNFTGSVYENKLKLRNATTTTIAPTGTISIICDTSGGIEPLFSLAFVRQIMDNDRLIEVNHAFAEIAKAEGFFSQELLEKLAETGSAADLPEIPEEWRKVFITAHEIDPEWHIRMQAAFQKYTDNAVSKTINFAHDATPEQVAEAYRLAYKLGCKGLTVYRDGSIDNQPMQKGLETKTVTDSASNPETRLTYGEWGQIQPIKRPKRLNGITDARQTPEGNLYLTLNFHERQPFELFAQIGKAGSDLSAFTEAIARLISLAFRCGIDPQAVAEELLGIGGSRFVGFGPNRVRSVPDAIGQFLSEYLAKMNETAETAAVQPQLDLGLIESAPTVSEGIKPPRPSHGKMGFNLCPVCGMYTFGYFEGCAKCISCGHSEC</sequence>
<dbReference type="EMBL" id="SLUN01000012">
    <property type="protein sequence ID" value="TCL69320.1"/>
    <property type="molecule type" value="Genomic_DNA"/>
</dbReference>
<dbReference type="EC" id="1.17.4.1" evidence="14"/>
<dbReference type="NCBIfam" id="NF006417">
    <property type="entry name" value="PRK08665.1"/>
    <property type="match status" value="1"/>
</dbReference>
<dbReference type="GO" id="GO:0031419">
    <property type="term" value="F:cobalamin binding"/>
    <property type="evidence" value="ECO:0007669"/>
    <property type="project" value="UniProtKB-KW"/>
</dbReference>
<dbReference type="Pfam" id="PF00317">
    <property type="entry name" value="Ribonuc_red_lgN"/>
    <property type="match status" value="1"/>
</dbReference>
<evidence type="ECO:0000259" key="17">
    <source>
        <dbReference type="Pfam" id="PF12637"/>
    </source>
</evidence>
<evidence type="ECO:0000256" key="14">
    <source>
        <dbReference type="RuleBase" id="RU364064"/>
    </source>
</evidence>
<evidence type="ECO:0000256" key="9">
    <source>
        <dbReference type="ARBA" id="ARBA00023157"/>
    </source>
</evidence>
<evidence type="ECO:0000256" key="11">
    <source>
        <dbReference type="ARBA" id="ARBA00024942"/>
    </source>
</evidence>
<keyword evidence="19" id="KW-1185">Reference proteome</keyword>
<dbReference type="GO" id="GO:0009263">
    <property type="term" value="P:deoxyribonucleotide biosynthetic process"/>
    <property type="evidence" value="ECO:0007669"/>
    <property type="project" value="UniProtKB-KW"/>
</dbReference>
<comment type="catalytic activity">
    <reaction evidence="13 14">
        <text>a 2'-deoxyribonucleoside 5'-diphosphate + [thioredoxin]-disulfide + H2O = a ribonucleoside 5'-diphosphate + [thioredoxin]-dithiol</text>
        <dbReference type="Rhea" id="RHEA:23252"/>
        <dbReference type="Rhea" id="RHEA-COMP:10698"/>
        <dbReference type="Rhea" id="RHEA-COMP:10700"/>
        <dbReference type="ChEBI" id="CHEBI:15377"/>
        <dbReference type="ChEBI" id="CHEBI:29950"/>
        <dbReference type="ChEBI" id="CHEBI:50058"/>
        <dbReference type="ChEBI" id="CHEBI:57930"/>
        <dbReference type="ChEBI" id="CHEBI:73316"/>
        <dbReference type="EC" id="1.17.4.1"/>
    </reaction>
</comment>
<dbReference type="Proteomes" id="UP000295008">
    <property type="component" value="Unassembled WGS sequence"/>
</dbReference>
<dbReference type="SUPFAM" id="SSF48168">
    <property type="entry name" value="R1 subunit of ribonucleotide reductase, N-terminal domain"/>
    <property type="match status" value="1"/>
</dbReference>
<proteinExistence type="inferred from homology"/>
<dbReference type="UniPathway" id="UPA00326"/>
<comment type="similarity">
    <text evidence="2 14">Belongs to the ribonucleoside diphosphate reductase class-2 family.</text>
</comment>
<dbReference type="PANTHER" id="PTHR43371">
    <property type="entry name" value="VITAMIN B12-DEPENDENT RIBONUCLEOTIDE REDUCTASE"/>
    <property type="match status" value="1"/>
</dbReference>
<dbReference type="CDD" id="cd02888">
    <property type="entry name" value="RNR_II_dimer"/>
    <property type="match status" value="1"/>
</dbReference>
<dbReference type="InterPro" id="IPR000788">
    <property type="entry name" value="RNR_lg_C"/>
</dbReference>
<comment type="caution">
    <text evidence="18">The sequence shown here is derived from an EMBL/GenBank/DDBJ whole genome shotgun (WGS) entry which is preliminary data.</text>
</comment>
<dbReference type="InterPro" id="IPR008926">
    <property type="entry name" value="RNR_R1-su_N"/>
</dbReference>